<feature type="domain" description="SHOCT" evidence="2">
    <location>
        <begin position="6"/>
        <end position="33"/>
    </location>
</feature>
<dbReference type="RefSeq" id="WP_127741143.1">
    <property type="nucleotide sequence ID" value="NZ_SACN01000001.1"/>
</dbReference>
<protein>
    <recommendedName>
        <fullName evidence="2">SHOCT domain-containing protein</fullName>
    </recommendedName>
</protein>
<dbReference type="AlphaFoldDB" id="A0A437M5R6"/>
<gene>
    <name evidence="3" type="ORF">EOD43_03535</name>
</gene>
<feature type="transmembrane region" description="Helical" evidence="1">
    <location>
        <begin position="71"/>
        <end position="90"/>
    </location>
</feature>
<evidence type="ECO:0000256" key="1">
    <source>
        <dbReference type="SAM" id="Phobius"/>
    </source>
</evidence>
<dbReference type="EMBL" id="SACN01000001">
    <property type="protein sequence ID" value="RVT92987.1"/>
    <property type="molecule type" value="Genomic_DNA"/>
</dbReference>
<sequence length="308" mass="33826">MTDVTERLERLARLRTAGMITQAEFEQEKRTLLDAANPTYTTINTSGTISATATTNDAEAQPQHSLLVRSFALLGLIALCILMFAAIGWLQEAKEADEQQEQANGVGAQAAVQQWVDETANGIEQAVAQLEQMGDDVAHLQPTGWTIGAKRDPMTDLQVATATTRIAAAPFMVEVAITCTGDQGLVYDFVTFNEIGQPENFRRRITDKGDQQTSFSVRVDRAPAFNMIDSDMRNSNVAQLISLTLYEQLYFAETAARGKHLAVQLPLENGDAVVQIDQNSPPIRRMLDNCLKGLAIRRAWVKAHTTTS</sequence>
<keyword evidence="1" id="KW-1133">Transmembrane helix</keyword>
<evidence type="ECO:0000259" key="2">
    <source>
        <dbReference type="Pfam" id="PF09851"/>
    </source>
</evidence>
<organism evidence="3 4">
    <name type="scientific">Sphingomonas crocodyli</name>
    <dbReference type="NCBI Taxonomy" id="1979270"/>
    <lineage>
        <taxon>Bacteria</taxon>
        <taxon>Pseudomonadati</taxon>
        <taxon>Pseudomonadota</taxon>
        <taxon>Alphaproteobacteria</taxon>
        <taxon>Sphingomonadales</taxon>
        <taxon>Sphingomonadaceae</taxon>
        <taxon>Sphingomonas</taxon>
    </lineage>
</organism>
<comment type="caution">
    <text evidence="3">The sequence shown here is derived from an EMBL/GenBank/DDBJ whole genome shotgun (WGS) entry which is preliminary data.</text>
</comment>
<keyword evidence="1" id="KW-0812">Transmembrane</keyword>
<dbReference type="Proteomes" id="UP000282971">
    <property type="component" value="Unassembled WGS sequence"/>
</dbReference>
<proteinExistence type="predicted"/>
<keyword evidence="4" id="KW-1185">Reference proteome</keyword>
<accession>A0A437M5R6</accession>
<dbReference type="OrthoDB" id="5996503at2"/>
<dbReference type="Pfam" id="PF09851">
    <property type="entry name" value="SHOCT"/>
    <property type="match status" value="1"/>
</dbReference>
<evidence type="ECO:0000313" key="4">
    <source>
        <dbReference type="Proteomes" id="UP000282971"/>
    </source>
</evidence>
<evidence type="ECO:0000313" key="3">
    <source>
        <dbReference type="EMBL" id="RVT92987.1"/>
    </source>
</evidence>
<reference evidence="3 4" key="1">
    <citation type="submission" date="2019-01" db="EMBL/GenBank/DDBJ databases">
        <authorList>
            <person name="Chen W.-M."/>
        </authorList>
    </citation>
    <scope>NUCLEOTIDE SEQUENCE [LARGE SCALE GENOMIC DNA]</scope>
    <source>
        <strain evidence="3 4">CCP-7</strain>
    </source>
</reference>
<keyword evidence="1" id="KW-0472">Membrane</keyword>
<name>A0A437M5R6_9SPHN</name>
<dbReference type="InterPro" id="IPR018649">
    <property type="entry name" value="SHOCT"/>
</dbReference>